<evidence type="ECO:0000313" key="2">
    <source>
        <dbReference type="Proteomes" id="UP001595699"/>
    </source>
</evidence>
<comment type="caution">
    <text evidence="1">The sequence shown here is derived from an EMBL/GenBank/DDBJ whole genome shotgun (WGS) entry which is preliminary data.</text>
</comment>
<reference evidence="2" key="1">
    <citation type="journal article" date="2019" name="Int. J. Syst. Evol. Microbiol.">
        <title>The Global Catalogue of Microorganisms (GCM) 10K type strain sequencing project: providing services to taxonomists for standard genome sequencing and annotation.</title>
        <authorList>
            <consortium name="The Broad Institute Genomics Platform"/>
            <consortium name="The Broad Institute Genome Sequencing Center for Infectious Disease"/>
            <person name="Wu L."/>
            <person name="Ma J."/>
        </authorList>
    </citation>
    <scope>NUCLEOTIDE SEQUENCE [LARGE SCALE GENOMIC DNA]</scope>
    <source>
        <strain evidence="2">CGMCC 4.7241</strain>
    </source>
</reference>
<dbReference type="Proteomes" id="UP001595699">
    <property type="component" value="Unassembled WGS sequence"/>
</dbReference>
<gene>
    <name evidence="1" type="ORF">ACFOUW_05200</name>
</gene>
<proteinExistence type="predicted"/>
<accession>A0ABV7Y853</accession>
<protein>
    <submittedName>
        <fullName evidence="1">Uncharacterized protein</fullName>
    </submittedName>
</protein>
<sequence>MAPEQPTDQRIGGTFCRPAGGAAPRTVQVLVPGGYYSQSSTSIRPSRTGCSRIDGWTTGRRWSWRTTGIR</sequence>
<dbReference type="RefSeq" id="WP_205119973.1">
    <property type="nucleotide sequence ID" value="NZ_JAFBCM010000001.1"/>
</dbReference>
<name>A0ABV7Y853_9ACTN</name>
<evidence type="ECO:0000313" key="1">
    <source>
        <dbReference type="EMBL" id="MFC3760224.1"/>
    </source>
</evidence>
<keyword evidence="2" id="KW-1185">Reference proteome</keyword>
<organism evidence="1 2">
    <name type="scientific">Tenggerimyces flavus</name>
    <dbReference type="NCBI Taxonomy" id="1708749"/>
    <lineage>
        <taxon>Bacteria</taxon>
        <taxon>Bacillati</taxon>
        <taxon>Actinomycetota</taxon>
        <taxon>Actinomycetes</taxon>
        <taxon>Propionibacteriales</taxon>
        <taxon>Nocardioidaceae</taxon>
        <taxon>Tenggerimyces</taxon>
    </lineage>
</organism>
<dbReference type="EMBL" id="JBHRZH010000004">
    <property type="protein sequence ID" value="MFC3760224.1"/>
    <property type="molecule type" value="Genomic_DNA"/>
</dbReference>